<sequence>MENYQYAVFFEAESLSDEDLKQIHKYFQIGTKSGGGNCEIDKVGNNTYKIGFSSKK</sequence>
<dbReference type="EMBL" id="JAMKFB020000007">
    <property type="protein sequence ID" value="KAL0189691.1"/>
    <property type="molecule type" value="Genomic_DNA"/>
</dbReference>
<evidence type="ECO:0000313" key="2">
    <source>
        <dbReference type="Proteomes" id="UP001529510"/>
    </source>
</evidence>
<protein>
    <submittedName>
        <fullName evidence="1">Uncharacterized protein</fullName>
    </submittedName>
</protein>
<keyword evidence="2" id="KW-1185">Reference proteome</keyword>
<organism evidence="1 2">
    <name type="scientific">Cirrhinus mrigala</name>
    <name type="common">Mrigala</name>
    <dbReference type="NCBI Taxonomy" id="683832"/>
    <lineage>
        <taxon>Eukaryota</taxon>
        <taxon>Metazoa</taxon>
        <taxon>Chordata</taxon>
        <taxon>Craniata</taxon>
        <taxon>Vertebrata</taxon>
        <taxon>Euteleostomi</taxon>
        <taxon>Actinopterygii</taxon>
        <taxon>Neopterygii</taxon>
        <taxon>Teleostei</taxon>
        <taxon>Ostariophysi</taxon>
        <taxon>Cypriniformes</taxon>
        <taxon>Cyprinidae</taxon>
        <taxon>Labeoninae</taxon>
        <taxon>Labeonini</taxon>
        <taxon>Cirrhinus</taxon>
    </lineage>
</organism>
<gene>
    <name evidence="1" type="ORF">M9458_016790</name>
</gene>
<evidence type="ECO:0000313" key="1">
    <source>
        <dbReference type="EMBL" id="KAL0189691.1"/>
    </source>
</evidence>
<reference evidence="1 2" key="1">
    <citation type="submission" date="2024-05" db="EMBL/GenBank/DDBJ databases">
        <title>Genome sequencing and assembly of Indian major carp, Cirrhinus mrigala (Hamilton, 1822).</title>
        <authorList>
            <person name="Mohindra V."/>
            <person name="Chowdhury L.M."/>
            <person name="Lal K."/>
            <person name="Jena J.K."/>
        </authorList>
    </citation>
    <scope>NUCLEOTIDE SEQUENCE [LARGE SCALE GENOMIC DNA]</scope>
    <source>
        <strain evidence="1">CM1030</strain>
        <tissue evidence="1">Blood</tissue>
    </source>
</reference>
<dbReference type="Proteomes" id="UP001529510">
    <property type="component" value="Unassembled WGS sequence"/>
</dbReference>
<proteinExistence type="predicted"/>
<accession>A0ABD0QWJ6</accession>
<name>A0ABD0QWJ6_CIRMR</name>
<comment type="caution">
    <text evidence="1">The sequence shown here is derived from an EMBL/GenBank/DDBJ whole genome shotgun (WGS) entry which is preliminary data.</text>
</comment>
<dbReference type="AlphaFoldDB" id="A0ABD0QWJ6"/>
<feature type="non-terminal residue" evidence="1">
    <location>
        <position position="56"/>
    </location>
</feature>